<dbReference type="KEGG" id="blq:L21SP5_02188"/>
<reference evidence="1 2" key="1">
    <citation type="submission" date="2015-11" db="EMBL/GenBank/DDBJ databases">
        <title>Description and complete genome sequence of a novel strain predominating in hypersaline microbial mats and representing a new family of the Bacteriodetes phylum.</title>
        <authorList>
            <person name="Spring S."/>
            <person name="Bunk B."/>
            <person name="Sproer C."/>
            <person name="Klenk H.-P."/>
        </authorList>
    </citation>
    <scope>NUCLEOTIDE SEQUENCE [LARGE SCALE GENOMIC DNA]</scope>
    <source>
        <strain evidence="1 2">L21-Spi-D4</strain>
    </source>
</reference>
<dbReference type="RefSeq" id="WP_057953246.1">
    <property type="nucleotide sequence ID" value="NZ_CP013118.1"/>
</dbReference>
<evidence type="ECO:0000313" key="1">
    <source>
        <dbReference type="EMBL" id="ALO15821.1"/>
    </source>
</evidence>
<accession>A0A0S2I0L5</accession>
<protein>
    <submittedName>
        <fullName evidence="1">Uncharacterized protein</fullName>
    </submittedName>
</protein>
<proteinExistence type="predicted"/>
<gene>
    <name evidence="1" type="ORF">L21SP5_02188</name>
</gene>
<dbReference type="AlphaFoldDB" id="A0A0S2I0L5"/>
<name>A0A0S2I0L5_9BACT</name>
<dbReference type="Proteomes" id="UP000064893">
    <property type="component" value="Chromosome"/>
</dbReference>
<dbReference type="STRING" id="1307839.L21SP5_02188"/>
<dbReference type="EMBL" id="CP013118">
    <property type="protein sequence ID" value="ALO15821.1"/>
    <property type="molecule type" value="Genomic_DNA"/>
</dbReference>
<dbReference type="OrthoDB" id="794480at2"/>
<sequence length="114" mass="13042">MIDSKKIEQQLADISKKFNIENDLIHFLFFIGIQESGLGFREFTKDEKTDLIELGGATVLAPQGFYKKIDTDNPVPYYVVDPDKKIPEGHQRELLLKQGIVAYFENHTHEISSS</sequence>
<organism evidence="1 2">
    <name type="scientific">Salinivirga cyanobacteriivorans</name>
    <dbReference type="NCBI Taxonomy" id="1307839"/>
    <lineage>
        <taxon>Bacteria</taxon>
        <taxon>Pseudomonadati</taxon>
        <taxon>Bacteroidota</taxon>
        <taxon>Bacteroidia</taxon>
        <taxon>Bacteroidales</taxon>
        <taxon>Salinivirgaceae</taxon>
        <taxon>Salinivirga</taxon>
    </lineage>
</organism>
<keyword evidence="2" id="KW-1185">Reference proteome</keyword>
<evidence type="ECO:0000313" key="2">
    <source>
        <dbReference type="Proteomes" id="UP000064893"/>
    </source>
</evidence>